<comment type="caution">
    <text evidence="1">The sequence shown here is derived from an EMBL/GenBank/DDBJ whole genome shotgun (WGS) entry which is preliminary data.</text>
</comment>
<dbReference type="AlphaFoldDB" id="A0AAE1DSH8"/>
<reference evidence="1" key="1">
    <citation type="journal article" date="2023" name="G3 (Bethesda)">
        <title>A reference genome for the long-term kleptoplast-retaining sea slug Elysia crispata morphotype clarki.</title>
        <authorList>
            <person name="Eastman K.E."/>
            <person name="Pendleton A.L."/>
            <person name="Shaikh M.A."/>
            <person name="Suttiyut T."/>
            <person name="Ogas R."/>
            <person name="Tomko P."/>
            <person name="Gavelis G."/>
            <person name="Widhalm J.R."/>
            <person name="Wisecaver J.H."/>
        </authorList>
    </citation>
    <scope>NUCLEOTIDE SEQUENCE</scope>
    <source>
        <strain evidence="1">ECLA1</strain>
    </source>
</reference>
<accession>A0AAE1DSH8</accession>
<organism evidence="1 2">
    <name type="scientific">Elysia crispata</name>
    <name type="common">lettuce slug</name>
    <dbReference type="NCBI Taxonomy" id="231223"/>
    <lineage>
        <taxon>Eukaryota</taxon>
        <taxon>Metazoa</taxon>
        <taxon>Spiralia</taxon>
        <taxon>Lophotrochozoa</taxon>
        <taxon>Mollusca</taxon>
        <taxon>Gastropoda</taxon>
        <taxon>Heterobranchia</taxon>
        <taxon>Euthyneura</taxon>
        <taxon>Panpulmonata</taxon>
        <taxon>Sacoglossa</taxon>
        <taxon>Placobranchoidea</taxon>
        <taxon>Plakobranchidae</taxon>
        <taxon>Elysia</taxon>
    </lineage>
</organism>
<evidence type="ECO:0000313" key="1">
    <source>
        <dbReference type="EMBL" id="KAK3781112.1"/>
    </source>
</evidence>
<keyword evidence="2" id="KW-1185">Reference proteome</keyword>
<sequence>METQARLGLAIHRLPPVPRDRHHWQVARDLEMAARTMLGQRRYSTLATDRGWNFNRGLEPSGGWVRGGERRIEVRGLLALPGPVVYSVTDTRWGVDRQGQTPLVTRAQ</sequence>
<name>A0AAE1DSH8_9GAST</name>
<evidence type="ECO:0000313" key="2">
    <source>
        <dbReference type="Proteomes" id="UP001283361"/>
    </source>
</evidence>
<gene>
    <name evidence="1" type="ORF">RRG08_019461</name>
</gene>
<protein>
    <submittedName>
        <fullName evidence="1">Uncharacterized protein</fullName>
    </submittedName>
</protein>
<dbReference type="EMBL" id="JAWDGP010002661">
    <property type="protein sequence ID" value="KAK3781112.1"/>
    <property type="molecule type" value="Genomic_DNA"/>
</dbReference>
<proteinExistence type="predicted"/>
<dbReference type="Proteomes" id="UP001283361">
    <property type="component" value="Unassembled WGS sequence"/>
</dbReference>